<name>A0A200Q6T4_MACCD</name>
<dbReference type="EMBL" id="MVGT01002943">
    <property type="protein sequence ID" value="OVA06142.1"/>
    <property type="molecule type" value="Genomic_DNA"/>
</dbReference>
<keyword evidence="1" id="KW-0812">Transmembrane</keyword>
<dbReference type="Gene3D" id="3.30.420.10">
    <property type="entry name" value="Ribonuclease H-like superfamily/Ribonuclease H"/>
    <property type="match status" value="1"/>
</dbReference>
<dbReference type="PANTHER" id="PTHR47723">
    <property type="entry name" value="OS05G0353850 PROTEIN"/>
    <property type="match status" value="1"/>
</dbReference>
<dbReference type="AlphaFoldDB" id="A0A200Q6T4"/>
<gene>
    <name evidence="3" type="ORF">BVC80_1635g16</name>
</gene>
<evidence type="ECO:0000313" key="4">
    <source>
        <dbReference type="Proteomes" id="UP000195402"/>
    </source>
</evidence>
<evidence type="ECO:0000313" key="3">
    <source>
        <dbReference type="EMBL" id="OVA06142.1"/>
    </source>
</evidence>
<dbReference type="InParanoid" id="A0A200Q6T4"/>
<comment type="caution">
    <text evidence="3">The sequence shown here is derived from an EMBL/GenBank/DDBJ whole genome shotgun (WGS) entry which is preliminary data.</text>
</comment>
<evidence type="ECO:0000259" key="2">
    <source>
        <dbReference type="Pfam" id="PF13456"/>
    </source>
</evidence>
<feature type="domain" description="RNase H type-1" evidence="2">
    <location>
        <begin position="12"/>
        <end position="97"/>
    </location>
</feature>
<dbReference type="InterPro" id="IPR002156">
    <property type="entry name" value="RNaseH_domain"/>
</dbReference>
<organism evidence="3 4">
    <name type="scientific">Macleaya cordata</name>
    <name type="common">Five-seeded plume-poppy</name>
    <name type="synonym">Bocconia cordata</name>
    <dbReference type="NCBI Taxonomy" id="56857"/>
    <lineage>
        <taxon>Eukaryota</taxon>
        <taxon>Viridiplantae</taxon>
        <taxon>Streptophyta</taxon>
        <taxon>Embryophyta</taxon>
        <taxon>Tracheophyta</taxon>
        <taxon>Spermatophyta</taxon>
        <taxon>Magnoliopsida</taxon>
        <taxon>Ranunculales</taxon>
        <taxon>Papaveraceae</taxon>
        <taxon>Papaveroideae</taxon>
        <taxon>Macleaya</taxon>
    </lineage>
</organism>
<dbReference type="CDD" id="cd06222">
    <property type="entry name" value="RNase_H_like"/>
    <property type="match status" value="1"/>
</dbReference>
<dbReference type="InterPro" id="IPR044730">
    <property type="entry name" value="RNase_H-like_dom_plant"/>
</dbReference>
<keyword evidence="1" id="KW-1133">Transmembrane helix</keyword>
<dbReference type="GO" id="GO:0003676">
    <property type="term" value="F:nucleic acid binding"/>
    <property type="evidence" value="ECO:0007669"/>
    <property type="project" value="InterPro"/>
</dbReference>
<reference evidence="3 4" key="1">
    <citation type="journal article" date="2017" name="Mol. Plant">
        <title>The Genome of Medicinal Plant Macleaya cordata Provides New Insights into Benzylisoquinoline Alkaloids Metabolism.</title>
        <authorList>
            <person name="Liu X."/>
            <person name="Liu Y."/>
            <person name="Huang P."/>
            <person name="Ma Y."/>
            <person name="Qing Z."/>
            <person name="Tang Q."/>
            <person name="Cao H."/>
            <person name="Cheng P."/>
            <person name="Zheng Y."/>
            <person name="Yuan Z."/>
            <person name="Zhou Y."/>
            <person name="Liu J."/>
            <person name="Tang Z."/>
            <person name="Zhuo Y."/>
            <person name="Zhang Y."/>
            <person name="Yu L."/>
            <person name="Huang J."/>
            <person name="Yang P."/>
            <person name="Peng Q."/>
            <person name="Zhang J."/>
            <person name="Jiang W."/>
            <person name="Zhang Z."/>
            <person name="Lin K."/>
            <person name="Ro D.K."/>
            <person name="Chen X."/>
            <person name="Xiong X."/>
            <person name="Shang Y."/>
            <person name="Huang S."/>
            <person name="Zeng J."/>
        </authorList>
    </citation>
    <scope>NUCLEOTIDE SEQUENCE [LARGE SCALE GENOMIC DNA]</scope>
    <source>
        <strain evidence="4">cv. BLH2017</strain>
        <tissue evidence="3">Root</tissue>
    </source>
</reference>
<dbReference type="InterPro" id="IPR053151">
    <property type="entry name" value="RNase_H-like"/>
</dbReference>
<proteinExistence type="predicted"/>
<dbReference type="InterPro" id="IPR012337">
    <property type="entry name" value="RNaseH-like_sf"/>
</dbReference>
<keyword evidence="4" id="KW-1185">Reference proteome</keyword>
<dbReference type="InterPro" id="IPR036397">
    <property type="entry name" value="RNaseH_sf"/>
</dbReference>
<dbReference type="GO" id="GO:0004523">
    <property type="term" value="F:RNA-DNA hybrid ribonuclease activity"/>
    <property type="evidence" value="ECO:0007669"/>
    <property type="project" value="InterPro"/>
</dbReference>
<dbReference type="PANTHER" id="PTHR47723:SF19">
    <property type="entry name" value="POLYNUCLEOTIDYL TRANSFERASE, RIBONUCLEASE H-LIKE SUPERFAMILY PROTEIN"/>
    <property type="match status" value="1"/>
</dbReference>
<dbReference type="Pfam" id="PF13456">
    <property type="entry name" value="RVT_3"/>
    <property type="match status" value="1"/>
</dbReference>
<sequence>MKKVIAAFHRFYGLGTVNQAESRALLDGLQLCLELGFSRIVSQSDSALVCGWYRNRDSVPWSLNLWWIALFDVFKRVDHTVTHVFREANSAANFMASLGICYHSSRRFFSAFPFWLNASVVWIVWGFHT</sequence>
<dbReference type="SUPFAM" id="SSF53098">
    <property type="entry name" value="Ribonuclease H-like"/>
    <property type="match status" value="1"/>
</dbReference>
<accession>A0A200Q6T4</accession>
<evidence type="ECO:0000256" key="1">
    <source>
        <dbReference type="SAM" id="Phobius"/>
    </source>
</evidence>
<dbReference type="OrthoDB" id="1184220at2759"/>
<dbReference type="Proteomes" id="UP000195402">
    <property type="component" value="Unassembled WGS sequence"/>
</dbReference>
<feature type="transmembrane region" description="Helical" evidence="1">
    <location>
        <begin position="108"/>
        <end position="127"/>
    </location>
</feature>
<protein>
    <recommendedName>
        <fullName evidence="2">RNase H type-1 domain-containing protein</fullName>
    </recommendedName>
</protein>
<keyword evidence="1" id="KW-0472">Membrane</keyword>